<evidence type="ECO:0000256" key="2">
    <source>
        <dbReference type="ARBA" id="ARBA00022630"/>
    </source>
</evidence>
<dbReference type="PANTHER" id="PTHR45936:SF1">
    <property type="entry name" value="TRNA-DIHYDROURIDINE(20) SYNTHASE [NAD(P)+]-LIKE"/>
    <property type="match status" value="1"/>
</dbReference>
<keyword evidence="3" id="KW-0288">FMN</keyword>
<accession>A0A8S3ZC45</accession>
<feature type="region of interest" description="Disordered" evidence="6">
    <location>
        <begin position="460"/>
        <end position="542"/>
    </location>
</feature>
<comment type="caution">
    <text evidence="9">The sequence shown here is derived from an EMBL/GenBank/DDBJ whole genome shotgun (WGS) entry which is preliminary data.</text>
</comment>
<dbReference type="GO" id="GO:0050660">
    <property type="term" value="F:flavin adenine dinucleotide binding"/>
    <property type="evidence" value="ECO:0007669"/>
    <property type="project" value="InterPro"/>
</dbReference>
<evidence type="ECO:0000313" key="10">
    <source>
        <dbReference type="Proteomes" id="UP000678393"/>
    </source>
</evidence>
<dbReference type="InterPro" id="IPR052582">
    <property type="entry name" value="tRNA-DUS-like"/>
</dbReference>
<gene>
    <name evidence="9" type="ORF">CUNI_LOCUS12481</name>
</gene>
<name>A0A8S3ZC45_9EUPU</name>
<evidence type="ECO:0000256" key="4">
    <source>
        <dbReference type="ARBA" id="ARBA00022694"/>
    </source>
</evidence>
<comment type="cofactor">
    <cofactor evidence="1">
        <name>FMN</name>
        <dbReference type="ChEBI" id="CHEBI:58210"/>
    </cofactor>
</comment>
<dbReference type="PROSITE" id="PS01136">
    <property type="entry name" value="UPF0034"/>
    <property type="match status" value="1"/>
</dbReference>
<dbReference type="AlphaFoldDB" id="A0A8S3ZC45"/>
<sequence>MKQEDLYRNKVILAPMVRVCALPMRLLALDYGADLVYSEEQIDRKILLCQKKENQVLHTTDFMLSDGTVVFRTCPAEKGKLILQIGTCDGKRALAAARKLQDYIAGVDVNMGCPKEFSVKGGMGAALLTQPEKVKQILSTLVSELNVPVSCKIRVLPKLEDTIKLAQLIESTGVSALAVHGRTKDERSRDPNRDDYIQAVAAAVSIPVIANGGSKNINSLTDLENFKNTTGASSVMLARAAMWNCSVFRKQGPLPVLGVLKSYLKYAFQYDNNEMNTKYCVLQMLHDRMTEVPQADRCLTAKSLKDFADIWDMKAEYESVMEQRYAREKELLAQQGGACNGVKRRKMDDGSVLIELPVRFDKRHYPATMTPKQILNNWSKRNGYSKPEYTTTERAGDRYYTSIVLFEGKLYTNPFWEKSKQLAEQSAAVSCLVANEQDDGRLIDPPHETEELRRKWRHIINSSENGEDKADSSVTNSHTEISNSSQPNGEGKTHSSITNNHTEISDSSQPNGEDDSLVLNTQTEKQIIHSQDWTSTTDPAGK</sequence>
<dbReference type="InterPro" id="IPR014720">
    <property type="entry name" value="dsRBD_dom"/>
</dbReference>
<feature type="domain" description="DRBM" evidence="7">
    <location>
        <begin position="371"/>
        <end position="432"/>
    </location>
</feature>
<keyword evidence="5" id="KW-0560">Oxidoreductase</keyword>
<evidence type="ECO:0000259" key="7">
    <source>
        <dbReference type="Pfam" id="PF00035"/>
    </source>
</evidence>
<protein>
    <recommendedName>
        <fullName evidence="11">DRBM domain-containing protein</fullName>
    </recommendedName>
</protein>
<evidence type="ECO:0000313" key="9">
    <source>
        <dbReference type="EMBL" id="CAG5126923.1"/>
    </source>
</evidence>
<reference evidence="9" key="1">
    <citation type="submission" date="2021-04" db="EMBL/GenBank/DDBJ databases">
        <authorList>
            <consortium name="Molecular Ecology Group"/>
        </authorList>
    </citation>
    <scope>NUCLEOTIDE SEQUENCE</scope>
</reference>
<dbReference type="Gene3D" id="3.30.160.20">
    <property type="match status" value="1"/>
</dbReference>
<evidence type="ECO:0000256" key="1">
    <source>
        <dbReference type="ARBA" id="ARBA00001917"/>
    </source>
</evidence>
<evidence type="ECO:0000259" key="8">
    <source>
        <dbReference type="Pfam" id="PF01207"/>
    </source>
</evidence>
<evidence type="ECO:0000256" key="5">
    <source>
        <dbReference type="ARBA" id="ARBA00023002"/>
    </source>
</evidence>
<dbReference type="PANTHER" id="PTHR45936">
    <property type="entry name" value="TRNA-DIHYDROURIDINE(20) SYNTHASE [NAD(P)+]-LIKE"/>
    <property type="match status" value="1"/>
</dbReference>
<dbReference type="CDD" id="cd02801">
    <property type="entry name" value="DUS_like_FMN"/>
    <property type="match status" value="1"/>
</dbReference>
<dbReference type="InterPro" id="IPR013785">
    <property type="entry name" value="Aldolase_TIM"/>
</dbReference>
<dbReference type="SUPFAM" id="SSF54768">
    <property type="entry name" value="dsRNA-binding domain-like"/>
    <property type="match status" value="1"/>
</dbReference>
<dbReference type="Gene3D" id="3.20.20.70">
    <property type="entry name" value="Aldolase class I"/>
    <property type="match status" value="1"/>
</dbReference>
<keyword evidence="2" id="KW-0285">Flavoprotein</keyword>
<dbReference type="InterPro" id="IPR044463">
    <property type="entry name" value="DUS2_DSRM"/>
</dbReference>
<dbReference type="Proteomes" id="UP000678393">
    <property type="component" value="Unassembled WGS sequence"/>
</dbReference>
<dbReference type="GO" id="GO:0000049">
    <property type="term" value="F:tRNA binding"/>
    <property type="evidence" value="ECO:0007669"/>
    <property type="project" value="InterPro"/>
</dbReference>
<dbReference type="InterPro" id="IPR018517">
    <property type="entry name" value="tRNA_hU_synthase_CS"/>
</dbReference>
<dbReference type="OrthoDB" id="10262250at2759"/>
<organism evidence="9 10">
    <name type="scientific">Candidula unifasciata</name>
    <dbReference type="NCBI Taxonomy" id="100452"/>
    <lineage>
        <taxon>Eukaryota</taxon>
        <taxon>Metazoa</taxon>
        <taxon>Spiralia</taxon>
        <taxon>Lophotrochozoa</taxon>
        <taxon>Mollusca</taxon>
        <taxon>Gastropoda</taxon>
        <taxon>Heterobranchia</taxon>
        <taxon>Euthyneura</taxon>
        <taxon>Panpulmonata</taxon>
        <taxon>Eupulmonata</taxon>
        <taxon>Stylommatophora</taxon>
        <taxon>Helicina</taxon>
        <taxon>Helicoidea</taxon>
        <taxon>Geomitridae</taxon>
        <taxon>Candidula</taxon>
    </lineage>
</organism>
<keyword evidence="10" id="KW-1185">Reference proteome</keyword>
<dbReference type="Pfam" id="PF01207">
    <property type="entry name" value="Dus"/>
    <property type="match status" value="1"/>
</dbReference>
<evidence type="ECO:0008006" key="11">
    <source>
        <dbReference type="Google" id="ProtNLM"/>
    </source>
</evidence>
<dbReference type="Pfam" id="PF00035">
    <property type="entry name" value="dsrm"/>
    <property type="match status" value="1"/>
</dbReference>
<feature type="compositionally biased region" description="Polar residues" evidence="6">
    <location>
        <begin position="472"/>
        <end position="511"/>
    </location>
</feature>
<keyword evidence="4" id="KW-0819">tRNA processing</keyword>
<dbReference type="CDD" id="cd19871">
    <property type="entry name" value="DSRM_DUS2L"/>
    <property type="match status" value="1"/>
</dbReference>
<feature type="compositionally biased region" description="Polar residues" evidence="6">
    <location>
        <begin position="518"/>
        <end position="542"/>
    </location>
</feature>
<dbReference type="SUPFAM" id="SSF51395">
    <property type="entry name" value="FMN-linked oxidoreductases"/>
    <property type="match status" value="1"/>
</dbReference>
<dbReference type="EMBL" id="CAJHNH020002499">
    <property type="protein sequence ID" value="CAG5126923.1"/>
    <property type="molecule type" value="Genomic_DNA"/>
</dbReference>
<dbReference type="GO" id="GO:0005737">
    <property type="term" value="C:cytoplasm"/>
    <property type="evidence" value="ECO:0007669"/>
    <property type="project" value="TreeGrafter"/>
</dbReference>
<dbReference type="GO" id="GO:0017150">
    <property type="term" value="F:tRNA dihydrouridine synthase activity"/>
    <property type="evidence" value="ECO:0007669"/>
    <property type="project" value="InterPro"/>
</dbReference>
<evidence type="ECO:0000256" key="3">
    <source>
        <dbReference type="ARBA" id="ARBA00022643"/>
    </source>
</evidence>
<evidence type="ECO:0000256" key="6">
    <source>
        <dbReference type="SAM" id="MobiDB-lite"/>
    </source>
</evidence>
<dbReference type="InterPro" id="IPR035587">
    <property type="entry name" value="DUS-like_FMN-bd"/>
</dbReference>
<feature type="domain" description="DUS-like FMN-binding" evidence="8">
    <location>
        <begin position="12"/>
        <end position="250"/>
    </location>
</feature>
<proteinExistence type="predicted"/>